<dbReference type="AlphaFoldDB" id="A0A0A9XM62"/>
<keyword evidence="2" id="KW-0347">Helicase</keyword>
<keyword evidence="2" id="KW-0378">Hydrolase</keyword>
<evidence type="ECO:0000313" key="2">
    <source>
        <dbReference type="EMBL" id="JAG20726.1"/>
    </source>
</evidence>
<dbReference type="EMBL" id="GBHO01022878">
    <property type="protein sequence ID" value="JAG20726.1"/>
    <property type="molecule type" value="Transcribed_RNA"/>
</dbReference>
<feature type="compositionally biased region" description="Acidic residues" evidence="1">
    <location>
        <begin position="44"/>
        <end position="60"/>
    </location>
</feature>
<organism evidence="2">
    <name type="scientific">Lygus hesperus</name>
    <name type="common">Western plant bug</name>
    <dbReference type="NCBI Taxonomy" id="30085"/>
    <lineage>
        <taxon>Eukaryota</taxon>
        <taxon>Metazoa</taxon>
        <taxon>Ecdysozoa</taxon>
        <taxon>Arthropoda</taxon>
        <taxon>Hexapoda</taxon>
        <taxon>Insecta</taxon>
        <taxon>Pterygota</taxon>
        <taxon>Neoptera</taxon>
        <taxon>Paraneoptera</taxon>
        <taxon>Hemiptera</taxon>
        <taxon>Heteroptera</taxon>
        <taxon>Panheteroptera</taxon>
        <taxon>Cimicomorpha</taxon>
        <taxon>Miridae</taxon>
        <taxon>Mirini</taxon>
        <taxon>Lygus</taxon>
    </lineage>
</organism>
<evidence type="ECO:0000313" key="3">
    <source>
        <dbReference type="EMBL" id="JAQ03095.1"/>
    </source>
</evidence>
<reference evidence="2" key="2">
    <citation type="submission" date="2014-07" db="EMBL/GenBank/DDBJ databases">
        <authorList>
            <person name="Hull J."/>
        </authorList>
    </citation>
    <scope>NUCLEOTIDE SEQUENCE</scope>
</reference>
<gene>
    <name evidence="2" type="primary">SEN1</name>
    <name evidence="2" type="ORF">CM83_98795</name>
    <name evidence="3" type="ORF">g.2549</name>
</gene>
<reference evidence="2" key="1">
    <citation type="journal article" date="2014" name="PLoS ONE">
        <title>Transcriptome-Based Identification of ABC Transporters in the Western Tarnished Plant Bug Lygus hesperus.</title>
        <authorList>
            <person name="Hull J.J."/>
            <person name="Chaney K."/>
            <person name="Geib S.M."/>
            <person name="Fabrick J.A."/>
            <person name="Brent C.S."/>
            <person name="Walsh D."/>
            <person name="Lavine L.C."/>
        </authorList>
    </citation>
    <scope>NUCLEOTIDE SEQUENCE</scope>
</reference>
<name>A0A0A9XM62_LYGHE</name>
<proteinExistence type="predicted"/>
<reference evidence="3" key="3">
    <citation type="journal article" date="2016" name="Gigascience">
        <title>De novo construction of an expanded transcriptome assembly for the western tarnished plant bug, Lygus hesperus.</title>
        <authorList>
            <person name="Tassone E.E."/>
            <person name="Geib S.M."/>
            <person name="Hall B."/>
            <person name="Fabrick J.A."/>
            <person name="Brent C.S."/>
            <person name="Hull J.J."/>
        </authorList>
    </citation>
    <scope>NUCLEOTIDE SEQUENCE</scope>
</reference>
<feature type="non-terminal residue" evidence="2">
    <location>
        <position position="1"/>
    </location>
</feature>
<feature type="compositionally biased region" description="Polar residues" evidence="1">
    <location>
        <begin position="61"/>
        <end position="70"/>
    </location>
</feature>
<feature type="region of interest" description="Disordered" evidence="1">
    <location>
        <begin position="42"/>
        <end position="72"/>
    </location>
</feature>
<keyword evidence="2" id="KW-0067">ATP-binding</keyword>
<keyword evidence="2" id="KW-0547">Nucleotide-binding</keyword>
<protein>
    <submittedName>
        <fullName evidence="2">Helicase SEN1</fullName>
    </submittedName>
</protein>
<evidence type="ECO:0000256" key="1">
    <source>
        <dbReference type="SAM" id="MobiDB-lite"/>
    </source>
</evidence>
<dbReference type="GO" id="GO:0004386">
    <property type="term" value="F:helicase activity"/>
    <property type="evidence" value="ECO:0007669"/>
    <property type="project" value="UniProtKB-KW"/>
</dbReference>
<accession>A0A0A9XM62</accession>
<sequence>VSVLYCIVQTASNMSDDNNTVNSAAAAEKMSPMWQLIYPYYNVDDSDTEESDPEREDDNDNGTADTNEQRSVFYEAAGKHVRPADYVKLSKRAPRLGKLMRMLNDVERDEDAAREAM</sequence>
<dbReference type="EMBL" id="GDHC01015534">
    <property type="protein sequence ID" value="JAQ03095.1"/>
    <property type="molecule type" value="Transcribed_RNA"/>
</dbReference>